<dbReference type="OrthoDB" id="9789782at2"/>
<dbReference type="InterPro" id="IPR029787">
    <property type="entry name" value="Nucleotide_cyclase"/>
</dbReference>
<proteinExistence type="predicted"/>
<dbReference type="PROSITE" id="PS50885">
    <property type="entry name" value="HAMP"/>
    <property type="match status" value="1"/>
</dbReference>
<dbReference type="GO" id="GO:0035556">
    <property type="term" value="P:intracellular signal transduction"/>
    <property type="evidence" value="ECO:0007669"/>
    <property type="project" value="InterPro"/>
</dbReference>
<reference evidence="4 5" key="1">
    <citation type="submission" date="2015-03" db="EMBL/GenBank/DDBJ databases">
        <title>Caedibacter varicaedens, whole genome shotgun sequence.</title>
        <authorList>
            <person name="Suzuki H."/>
            <person name="Dapper A.L."/>
            <person name="Gibson A.K."/>
            <person name="Jackson C."/>
            <person name="Lee H."/>
            <person name="Pejaver V.R."/>
            <person name="Doak T."/>
            <person name="Lynch M."/>
        </authorList>
    </citation>
    <scope>NUCLEOTIDE SEQUENCE [LARGE SCALE GENOMIC DNA]</scope>
</reference>
<dbReference type="InterPro" id="IPR050697">
    <property type="entry name" value="Adenylyl/Guanylyl_Cyclase_3/4"/>
</dbReference>
<dbReference type="Gene3D" id="3.30.70.1230">
    <property type="entry name" value="Nucleotide cyclase"/>
    <property type="match status" value="1"/>
</dbReference>
<dbReference type="CDD" id="cd12913">
    <property type="entry name" value="PDC1_MCP_like"/>
    <property type="match status" value="1"/>
</dbReference>
<dbReference type="PANTHER" id="PTHR43081">
    <property type="entry name" value="ADENYLATE CYCLASE, TERMINAL-DIFFERENTIATION SPECIFIC-RELATED"/>
    <property type="match status" value="1"/>
</dbReference>
<protein>
    <submittedName>
        <fullName evidence="4">Adenylate cyclase 1</fullName>
    </submittedName>
</protein>
<dbReference type="EMBL" id="BBVC01000023">
    <property type="protein sequence ID" value="GAO98058.1"/>
    <property type="molecule type" value="Genomic_DNA"/>
</dbReference>
<feature type="domain" description="Guanylate cyclase" evidence="2">
    <location>
        <begin position="457"/>
        <end position="589"/>
    </location>
</feature>
<evidence type="ECO:0000313" key="5">
    <source>
        <dbReference type="Proteomes" id="UP000036771"/>
    </source>
</evidence>
<feature type="transmembrane region" description="Helical" evidence="1">
    <location>
        <begin position="358"/>
        <end position="376"/>
    </location>
</feature>
<name>A0A0K8MCX8_9PROT</name>
<evidence type="ECO:0000256" key="1">
    <source>
        <dbReference type="SAM" id="Phobius"/>
    </source>
</evidence>
<dbReference type="SMART" id="SM00044">
    <property type="entry name" value="CYCc"/>
    <property type="match status" value="1"/>
</dbReference>
<dbReference type="InterPro" id="IPR003660">
    <property type="entry name" value="HAMP_dom"/>
</dbReference>
<dbReference type="InterPro" id="IPR029151">
    <property type="entry name" value="Sensor-like_sf"/>
</dbReference>
<keyword evidence="1" id="KW-1133">Transmembrane helix</keyword>
<dbReference type="STRING" id="1629334.Cva_00701"/>
<dbReference type="Proteomes" id="UP000036771">
    <property type="component" value="Unassembled WGS sequence"/>
</dbReference>
<dbReference type="SUPFAM" id="SSF55073">
    <property type="entry name" value="Nucleotide cyclase"/>
    <property type="match status" value="1"/>
</dbReference>
<evidence type="ECO:0000313" key="4">
    <source>
        <dbReference type="EMBL" id="GAO98058.1"/>
    </source>
</evidence>
<organism evidence="4 5">
    <name type="scientific">Caedimonas varicaedens</name>
    <dbReference type="NCBI Taxonomy" id="1629334"/>
    <lineage>
        <taxon>Bacteria</taxon>
        <taxon>Pseudomonadati</taxon>
        <taxon>Pseudomonadota</taxon>
        <taxon>Alphaproteobacteria</taxon>
        <taxon>Holosporales</taxon>
        <taxon>Caedimonadaceae</taxon>
        <taxon>Caedimonas</taxon>
    </lineage>
</organism>
<feature type="domain" description="HAMP" evidence="3">
    <location>
        <begin position="377"/>
        <end position="430"/>
    </location>
</feature>
<dbReference type="GO" id="GO:0004016">
    <property type="term" value="F:adenylate cyclase activity"/>
    <property type="evidence" value="ECO:0007669"/>
    <property type="project" value="UniProtKB-ARBA"/>
</dbReference>
<gene>
    <name evidence="4" type="primary">cyaA_1</name>
    <name evidence="4" type="ORF">Cva_00701</name>
</gene>
<sequence length="635" mass="73091">MIYSRIKAKKIQAVILFWTLLLLFFSAITTLSYTYINNKKSILRQSEDFIKETSKGFVKDTMDYFLEVEKLAKILAPLFKEEDFTNNVNHPKIFSLLETVNLYPQITSLYFGYDTGYFLAVFMTQKGAQFRTSDNLLPSSIISALRIIKEKGDRLIEEWYYFNNEEEQIRSEIVEATTYDPRDRSWYKAASKSLNTEWSDVYVFIGSIKEPGITVSYPILLNKNATLKGVIAVDISIKNLSKFLASNKFTPNLKSYIINDKQEIIATSDPINNIVFGNNDFKVLSINEMGDCILKYTDQLYREKNKSENIIKFEYKNVDYYAVYTDFPSTFMKNWKIVLIYPLDDFIKEIKENNKESLLISLLILIFSSFLMVLVARRISRPIIQLSKEAEKIREFKLFDNISVQTSIKEIQTLAHSMENMKTSFGSFAKYVPHTLVSKLVRKNQSIQIGGKIKEITLLFTDITDFTSVSEPISADKVATYLSDYFDELTKIIMHTEGTIDKYIGDSIMAFWGAPIPDKNNSFNACLAALLCQKKLIEINALWHHDHKPVFKTRFGIHTGEAVVGNIGSSERMNYTAIGDNVNLCSRLEGLNKIYGTQIIISETVYDRVKNKFLTRPLDWVEVKGKTQPIKIFEL</sequence>
<comment type="caution">
    <text evidence="4">The sequence shown here is derived from an EMBL/GenBank/DDBJ whole genome shotgun (WGS) entry which is preliminary data.</text>
</comment>
<dbReference type="GO" id="GO:0016020">
    <property type="term" value="C:membrane"/>
    <property type="evidence" value="ECO:0007669"/>
    <property type="project" value="InterPro"/>
</dbReference>
<dbReference type="PROSITE" id="PS50125">
    <property type="entry name" value="GUANYLATE_CYCLASE_2"/>
    <property type="match status" value="1"/>
</dbReference>
<dbReference type="PANTHER" id="PTHR43081:SF1">
    <property type="entry name" value="ADENYLATE CYCLASE, TERMINAL-DIFFERENTIATION SPECIFIC"/>
    <property type="match status" value="1"/>
</dbReference>
<dbReference type="Pfam" id="PF22673">
    <property type="entry name" value="MCP-like_PDC_1"/>
    <property type="match status" value="1"/>
</dbReference>
<dbReference type="Gene3D" id="3.30.450.20">
    <property type="entry name" value="PAS domain"/>
    <property type="match status" value="2"/>
</dbReference>
<dbReference type="AlphaFoldDB" id="A0A0K8MCX8"/>
<dbReference type="Gene3D" id="6.10.340.10">
    <property type="match status" value="1"/>
</dbReference>
<evidence type="ECO:0000259" key="2">
    <source>
        <dbReference type="PROSITE" id="PS50125"/>
    </source>
</evidence>
<dbReference type="SUPFAM" id="SSF103190">
    <property type="entry name" value="Sensory domain-like"/>
    <property type="match status" value="1"/>
</dbReference>
<dbReference type="CDD" id="cd07302">
    <property type="entry name" value="CHD"/>
    <property type="match status" value="1"/>
</dbReference>
<dbReference type="GO" id="GO:0006171">
    <property type="term" value="P:cAMP biosynthetic process"/>
    <property type="evidence" value="ECO:0007669"/>
    <property type="project" value="TreeGrafter"/>
</dbReference>
<dbReference type="Pfam" id="PF00211">
    <property type="entry name" value="Guanylate_cyc"/>
    <property type="match status" value="1"/>
</dbReference>
<keyword evidence="1" id="KW-0472">Membrane</keyword>
<accession>A0A0K8MCX8</accession>
<dbReference type="InterPro" id="IPR001054">
    <property type="entry name" value="A/G_cyclase"/>
</dbReference>
<keyword evidence="5" id="KW-1185">Reference proteome</keyword>
<keyword evidence="1" id="KW-0812">Transmembrane</keyword>
<evidence type="ECO:0000259" key="3">
    <source>
        <dbReference type="PROSITE" id="PS50885"/>
    </source>
</evidence>